<dbReference type="PROSITE" id="PS50082">
    <property type="entry name" value="WD_REPEATS_2"/>
    <property type="match status" value="7"/>
</dbReference>
<evidence type="ECO:0000256" key="1">
    <source>
        <dbReference type="ARBA" id="ARBA00022574"/>
    </source>
</evidence>
<gene>
    <name evidence="4" type="ORF">WN50_20410</name>
</gene>
<dbReference type="PROSITE" id="PS50294">
    <property type="entry name" value="WD_REPEATS_REGION"/>
    <property type="match status" value="7"/>
</dbReference>
<dbReference type="PRINTS" id="PR00320">
    <property type="entry name" value="GPROTEINBRPT"/>
</dbReference>
<name>A0A0F5YC45_9CYAN</name>
<feature type="repeat" description="WD" evidence="3">
    <location>
        <begin position="263"/>
        <end position="304"/>
    </location>
</feature>
<dbReference type="InterPro" id="IPR001680">
    <property type="entry name" value="WD40_rpt"/>
</dbReference>
<organism evidence="4 5">
    <name type="scientific">Limnoraphis robusta CS-951</name>
    <dbReference type="NCBI Taxonomy" id="1637645"/>
    <lineage>
        <taxon>Bacteria</taxon>
        <taxon>Bacillati</taxon>
        <taxon>Cyanobacteriota</taxon>
        <taxon>Cyanophyceae</taxon>
        <taxon>Oscillatoriophycideae</taxon>
        <taxon>Oscillatoriales</taxon>
        <taxon>Sirenicapillariaceae</taxon>
        <taxon>Limnoraphis</taxon>
    </lineage>
</organism>
<dbReference type="SUPFAM" id="SSF50978">
    <property type="entry name" value="WD40 repeat-like"/>
    <property type="match status" value="1"/>
</dbReference>
<protein>
    <submittedName>
        <fullName evidence="4">Uncharacterized protein</fullName>
    </submittedName>
</protein>
<evidence type="ECO:0000313" key="4">
    <source>
        <dbReference type="EMBL" id="KKD36328.1"/>
    </source>
</evidence>
<dbReference type="SMART" id="SM00320">
    <property type="entry name" value="WD40"/>
    <property type="match status" value="7"/>
</dbReference>
<dbReference type="AlphaFoldDB" id="A0A0F5YC45"/>
<dbReference type="InterPro" id="IPR015943">
    <property type="entry name" value="WD40/YVTN_repeat-like_dom_sf"/>
</dbReference>
<dbReference type="PROSITE" id="PS00678">
    <property type="entry name" value="WD_REPEATS_1"/>
    <property type="match status" value="3"/>
</dbReference>
<dbReference type="Proteomes" id="UP000033607">
    <property type="component" value="Unassembled WGS sequence"/>
</dbReference>
<feature type="repeat" description="WD" evidence="3">
    <location>
        <begin position="96"/>
        <end position="137"/>
    </location>
</feature>
<dbReference type="CDD" id="cd00200">
    <property type="entry name" value="WD40"/>
    <property type="match status" value="1"/>
</dbReference>
<evidence type="ECO:0000313" key="5">
    <source>
        <dbReference type="Proteomes" id="UP000033607"/>
    </source>
</evidence>
<accession>A0A0F5YC45</accession>
<feature type="repeat" description="WD" evidence="3">
    <location>
        <begin position="221"/>
        <end position="262"/>
    </location>
</feature>
<proteinExistence type="predicted"/>
<dbReference type="EMBL" id="LATL02000237">
    <property type="protein sequence ID" value="KKD36328.1"/>
    <property type="molecule type" value="Genomic_DNA"/>
</dbReference>
<feature type="repeat" description="WD" evidence="3">
    <location>
        <begin position="138"/>
        <end position="179"/>
    </location>
</feature>
<keyword evidence="1 3" id="KW-0853">WD repeat</keyword>
<feature type="repeat" description="WD" evidence="3">
    <location>
        <begin position="54"/>
        <end position="95"/>
    </location>
</feature>
<dbReference type="Gene3D" id="2.130.10.10">
    <property type="entry name" value="YVTN repeat-like/Quinoprotein amine dehydrogenase"/>
    <property type="match status" value="3"/>
</dbReference>
<feature type="repeat" description="WD" evidence="3">
    <location>
        <begin position="186"/>
        <end position="220"/>
    </location>
</feature>
<dbReference type="OrthoDB" id="422888at2"/>
<comment type="caution">
    <text evidence="4">The sequence shown here is derived from an EMBL/GenBank/DDBJ whole genome shotgun (WGS) entry which is preliminary data.</text>
</comment>
<keyword evidence="2" id="KW-0677">Repeat</keyword>
<sequence>MQSQQHHWKYPTLLTLSTITIVLGLSWPKPQFKPSVFSELQTQEAIRLPASQTLIGHSTWVYAVTISPNNQYLASASYDGTIKIWNLKTDQLLHSFSGHTDAIETLTISPDSKILVSGGWDNRIRVWNLETGELIQTLKGHGEDVKSLAISSDGKWLASGSVDQTIKLWNLSTGKEHFSLKTSNWVRSIVFSPDNQTLVSGSENGSVQIWSLTDGKLLDTLTAHSQAVWSVVLSPDGQTLATASTDKTIKLWQLNTRQLKHTLKGHSRAVLSLAFSRDGKILASSSYDKTIRLWNQKTGEEIDHWEGHKKPIWSVVFSPDSKILASGSSDETVKLWKISSLEKFQPRQSTLSAEVSSQPQLTASEITNSKTLVELNQMLYEAIHQNWQSITFNETLVYRVKVTADGRLISYQPMNAAASDWVTETPLESLRHRGILPQDLIEFEVVMKPSGVLEVAPIQGWD</sequence>
<evidence type="ECO:0000256" key="2">
    <source>
        <dbReference type="ARBA" id="ARBA00022737"/>
    </source>
</evidence>
<dbReference type="Pfam" id="PF00400">
    <property type="entry name" value="WD40"/>
    <property type="match status" value="7"/>
</dbReference>
<feature type="repeat" description="WD" evidence="3">
    <location>
        <begin position="305"/>
        <end position="346"/>
    </location>
</feature>
<dbReference type="PATRIC" id="fig|1637645.4.peg.4705"/>
<dbReference type="InterPro" id="IPR019775">
    <property type="entry name" value="WD40_repeat_CS"/>
</dbReference>
<evidence type="ECO:0000256" key="3">
    <source>
        <dbReference type="PROSITE-ProRule" id="PRU00221"/>
    </source>
</evidence>
<dbReference type="InterPro" id="IPR050349">
    <property type="entry name" value="WD_LIS1/nudF_dynein_reg"/>
</dbReference>
<reference evidence="4 5" key="1">
    <citation type="submission" date="2015-06" db="EMBL/GenBank/DDBJ databases">
        <title>Draft genome assembly of filamentous brackish cyanobacterium Limnoraphis robusta strain CS-951.</title>
        <authorList>
            <person name="Willis A."/>
            <person name="Parks M."/>
            <person name="Burford M.A."/>
        </authorList>
    </citation>
    <scope>NUCLEOTIDE SEQUENCE [LARGE SCALE GENOMIC DNA]</scope>
    <source>
        <strain evidence="4 5">CS-951</strain>
    </source>
</reference>
<dbReference type="InterPro" id="IPR036322">
    <property type="entry name" value="WD40_repeat_dom_sf"/>
</dbReference>
<dbReference type="InterPro" id="IPR020472">
    <property type="entry name" value="WD40_PAC1"/>
</dbReference>
<dbReference type="PANTHER" id="PTHR44129">
    <property type="entry name" value="WD REPEAT-CONTAINING PROTEIN POP1"/>
    <property type="match status" value="1"/>
</dbReference>